<accession>A0A1H1NP79</accession>
<reference evidence="2 3" key="1">
    <citation type="submission" date="2016-10" db="EMBL/GenBank/DDBJ databases">
        <authorList>
            <person name="de Groot N.N."/>
        </authorList>
    </citation>
    <scope>NUCLEOTIDE SEQUENCE [LARGE SCALE GENOMIC DNA]</scope>
    <source>
        <strain evidence="2 3">DSM 15019</strain>
    </source>
</reference>
<dbReference type="EMBL" id="LT629770">
    <property type="protein sequence ID" value="SDS00748.1"/>
    <property type="molecule type" value="Genomic_DNA"/>
</dbReference>
<proteinExistence type="predicted"/>
<dbReference type="GeneID" id="36299481"/>
<gene>
    <name evidence="2" type="ORF">SAMN04489809_0871</name>
</gene>
<dbReference type="InterPro" id="IPR018306">
    <property type="entry name" value="Phage_T5_Orf172_DNA-bd"/>
</dbReference>
<name>A0A1H1NP79_9MICO</name>
<sequence length="393" mass="44032">MSENEPFEPEAPLSLDDILDDELLTAPEKPKKLTSSDRLERAFLEIVEFRRTEGRLPNPHTREIAERKLGARLDGFLANDAKAEAVKHLDEFGLLEAPAAPTSIDDLLESDDLDELLGDESGILDVSDLPVVKRPESAESVAQRVKAKDFEQFEPLFKAKHAELADGTFELRPFTGMHLIKEGVFFVLNGVMCFVADVGEKVDLFIGGESRKKQRLRLVFENGTESAMYDKSLQTRMYETQGQVLARTGHDASDILDADIESGHIYVLQSMSTDPLIANINDLHKIGFSTTSVEQRVKGASESPTYLMAPVKIVADYRVYNLKASGLEALLHRVFADVRLDLTQIDRNGRDYDPSEWFIAPRDVINQAVAMIMSGEITDYIYDRAQKRLVERG</sequence>
<organism evidence="2 3">
    <name type="scientific">Microbacterium paraoxydans</name>
    <dbReference type="NCBI Taxonomy" id="199592"/>
    <lineage>
        <taxon>Bacteria</taxon>
        <taxon>Bacillati</taxon>
        <taxon>Actinomycetota</taxon>
        <taxon>Actinomycetes</taxon>
        <taxon>Micrococcales</taxon>
        <taxon>Microbacteriaceae</taxon>
        <taxon>Microbacterium</taxon>
    </lineage>
</organism>
<dbReference type="Pfam" id="PF13455">
    <property type="entry name" value="MUG113"/>
    <property type="match status" value="1"/>
</dbReference>
<evidence type="ECO:0000313" key="3">
    <source>
        <dbReference type="Proteomes" id="UP000182126"/>
    </source>
</evidence>
<feature type="domain" description="Bacteriophage T5 Orf172 DNA-binding" evidence="1">
    <location>
        <begin position="278"/>
        <end position="372"/>
    </location>
</feature>
<protein>
    <submittedName>
        <fullName evidence="2">T5orf172 domain-containing protein</fullName>
    </submittedName>
</protein>
<dbReference type="RefSeq" id="WP_060921114.1">
    <property type="nucleotide sequence ID" value="NZ_LT629770.1"/>
</dbReference>
<dbReference type="AlphaFoldDB" id="A0A1H1NP79"/>
<evidence type="ECO:0000313" key="2">
    <source>
        <dbReference type="EMBL" id="SDS00748.1"/>
    </source>
</evidence>
<dbReference type="SMART" id="SM00974">
    <property type="entry name" value="T5orf172"/>
    <property type="match status" value="1"/>
</dbReference>
<evidence type="ECO:0000259" key="1">
    <source>
        <dbReference type="SMART" id="SM00974"/>
    </source>
</evidence>
<dbReference type="Proteomes" id="UP000182126">
    <property type="component" value="Chromosome I"/>
</dbReference>